<protein>
    <submittedName>
        <fullName evidence="3">Single-stranded DNA-binding protein</fullName>
    </submittedName>
</protein>
<evidence type="ECO:0000256" key="1">
    <source>
        <dbReference type="ARBA" id="ARBA00023125"/>
    </source>
</evidence>
<evidence type="ECO:0000313" key="4">
    <source>
        <dbReference type="Proteomes" id="UP000240400"/>
    </source>
</evidence>
<dbReference type="InterPro" id="IPR012340">
    <property type="entry name" value="NA-bd_OB-fold"/>
</dbReference>
<sequence length="55" mass="6225">MNLCVFTGRITKDLSIVESRSGTKVLPIDIAVQRKYKNQNGEYDTDFIICIAFKA</sequence>
<dbReference type="SUPFAM" id="SSF50249">
    <property type="entry name" value="Nucleic acid-binding proteins"/>
    <property type="match status" value="1"/>
</dbReference>
<accession>A0A2T4S5U9</accession>
<reference evidence="3 4" key="1">
    <citation type="journal article" date="2016" name="Front. Microbiol.">
        <title>Comprehensive Phylogenetic Analysis of Bovine Non-aureus Staphylococci Species Based on Whole-Genome Sequencing.</title>
        <authorList>
            <person name="Naushad S."/>
            <person name="Barkema H.W."/>
            <person name="Luby C."/>
            <person name="Condas L.A."/>
            <person name="Nobrega D.B."/>
            <person name="Carson D.A."/>
            <person name="De Buck J."/>
        </authorList>
    </citation>
    <scope>NUCLEOTIDE SEQUENCE [LARGE SCALE GENOMIC DNA]</scope>
    <source>
        <strain evidence="3 4">SNUC 4337</strain>
    </source>
</reference>
<evidence type="ECO:0000256" key="2">
    <source>
        <dbReference type="PROSITE-ProRule" id="PRU00252"/>
    </source>
</evidence>
<keyword evidence="1 2" id="KW-0238">DNA-binding</keyword>
<name>A0A2T4S5U9_9STAP</name>
<proteinExistence type="predicted"/>
<dbReference type="Gene3D" id="2.40.50.140">
    <property type="entry name" value="Nucleic acid-binding proteins"/>
    <property type="match status" value="1"/>
</dbReference>
<dbReference type="EMBL" id="PZHR01000589">
    <property type="protein sequence ID" value="PTK45883.1"/>
    <property type="molecule type" value="Genomic_DNA"/>
</dbReference>
<dbReference type="OrthoDB" id="9809878at2"/>
<gene>
    <name evidence="3" type="ORF">BUZ61_16110</name>
</gene>
<dbReference type="Proteomes" id="UP000240400">
    <property type="component" value="Unassembled WGS sequence"/>
</dbReference>
<dbReference type="RefSeq" id="WP_142401997.1">
    <property type="nucleotide sequence ID" value="NZ_PZHR01000589.1"/>
</dbReference>
<dbReference type="PROSITE" id="PS50935">
    <property type="entry name" value="SSB"/>
    <property type="match status" value="1"/>
</dbReference>
<dbReference type="AlphaFoldDB" id="A0A2T4S5U9"/>
<dbReference type="InterPro" id="IPR000424">
    <property type="entry name" value="Primosome_PriB/ssb"/>
</dbReference>
<dbReference type="Pfam" id="PF00436">
    <property type="entry name" value="SSB"/>
    <property type="match status" value="1"/>
</dbReference>
<organism evidence="3 4">
    <name type="scientific">Staphylococcus nepalensis</name>
    <dbReference type="NCBI Taxonomy" id="214473"/>
    <lineage>
        <taxon>Bacteria</taxon>
        <taxon>Bacillati</taxon>
        <taxon>Bacillota</taxon>
        <taxon>Bacilli</taxon>
        <taxon>Bacillales</taxon>
        <taxon>Staphylococcaceae</taxon>
        <taxon>Staphylococcus</taxon>
    </lineage>
</organism>
<comment type="caution">
    <text evidence="3">The sequence shown here is derived from an EMBL/GenBank/DDBJ whole genome shotgun (WGS) entry which is preliminary data.</text>
</comment>
<dbReference type="GO" id="GO:0003697">
    <property type="term" value="F:single-stranded DNA binding"/>
    <property type="evidence" value="ECO:0007669"/>
    <property type="project" value="InterPro"/>
</dbReference>
<evidence type="ECO:0000313" key="3">
    <source>
        <dbReference type="EMBL" id="PTK45883.1"/>
    </source>
</evidence>
<feature type="non-terminal residue" evidence="3">
    <location>
        <position position="55"/>
    </location>
</feature>